<dbReference type="RefSeq" id="WP_074540518.1">
    <property type="nucleotide sequence ID" value="NZ_WBPL01000015.1"/>
</dbReference>
<organism evidence="5 6">
    <name type="scientific">Bacillus cereus</name>
    <dbReference type="NCBI Taxonomy" id="1396"/>
    <lineage>
        <taxon>Bacteria</taxon>
        <taxon>Bacillati</taxon>
        <taxon>Bacillota</taxon>
        <taxon>Bacilli</taxon>
        <taxon>Bacillales</taxon>
        <taxon>Bacillaceae</taxon>
        <taxon>Bacillus</taxon>
        <taxon>Bacillus cereus group</taxon>
    </lineage>
</organism>
<keyword evidence="3 5" id="KW-0067">ATP-binding</keyword>
<evidence type="ECO:0000256" key="3">
    <source>
        <dbReference type="ARBA" id="ARBA00022840"/>
    </source>
</evidence>
<dbReference type="PROSITE" id="PS00211">
    <property type="entry name" value="ABC_TRANSPORTER_1"/>
    <property type="match status" value="1"/>
</dbReference>
<dbReference type="Gene3D" id="3.40.50.300">
    <property type="entry name" value="P-loop containing nucleotide triphosphate hydrolases"/>
    <property type="match status" value="1"/>
</dbReference>
<evidence type="ECO:0000256" key="2">
    <source>
        <dbReference type="ARBA" id="ARBA00022741"/>
    </source>
</evidence>
<dbReference type="GO" id="GO:0016887">
    <property type="term" value="F:ATP hydrolysis activity"/>
    <property type="evidence" value="ECO:0007669"/>
    <property type="project" value="InterPro"/>
</dbReference>
<dbReference type="EMBL" id="WBPP01000017">
    <property type="protein sequence ID" value="KAB2395364.1"/>
    <property type="molecule type" value="Genomic_DNA"/>
</dbReference>
<name>A0A9W7QG41_BACCE</name>
<keyword evidence="1" id="KW-0813">Transport</keyword>
<evidence type="ECO:0000256" key="1">
    <source>
        <dbReference type="ARBA" id="ARBA00022448"/>
    </source>
</evidence>
<protein>
    <submittedName>
        <fullName evidence="5">ATP-binding cassette domain-containing protein</fullName>
    </submittedName>
</protein>
<evidence type="ECO:0000313" key="5">
    <source>
        <dbReference type="EMBL" id="KAB2395364.1"/>
    </source>
</evidence>
<accession>A0A9W7QG41</accession>
<evidence type="ECO:0000259" key="4">
    <source>
        <dbReference type="PROSITE" id="PS50893"/>
    </source>
</evidence>
<keyword evidence="2" id="KW-0547">Nucleotide-binding</keyword>
<proteinExistence type="predicted"/>
<comment type="caution">
    <text evidence="5">The sequence shown here is derived from an EMBL/GenBank/DDBJ whole genome shotgun (WGS) entry which is preliminary data.</text>
</comment>
<dbReference type="AlphaFoldDB" id="A0A9W7QG41"/>
<feature type="domain" description="ABC transporter" evidence="4">
    <location>
        <begin position="6"/>
        <end position="221"/>
    </location>
</feature>
<dbReference type="InterPro" id="IPR003593">
    <property type="entry name" value="AAA+_ATPase"/>
</dbReference>
<gene>
    <name evidence="5" type="ORF">F8172_14925</name>
</gene>
<sequence length="221" mass="24809">MTNTVVEVNNLSKSFKQQTLFNSVSFKLKKGKAYGFIGPNGSGKSIIFKIISGLLSADTGEIIVFGQKIGKDIDFPPNTGIIIENPQFLEEYSGYKNLRYLAAIRNKINDEKIKKTIQEVGLDPLNTRPVKKYSLGMKQRLGIAQAIMEDPQLLILDEPFNGLDKTGVQMIRSLLLNLKNKGVTILLTSHIQKDINTICDEVFEFNQQKLELVKKTSDEKE</sequence>
<dbReference type="PANTHER" id="PTHR42939">
    <property type="entry name" value="ABC TRANSPORTER ATP-BINDING PROTEIN ALBC-RELATED"/>
    <property type="match status" value="1"/>
</dbReference>
<dbReference type="Pfam" id="PF00005">
    <property type="entry name" value="ABC_tran"/>
    <property type="match status" value="1"/>
</dbReference>
<evidence type="ECO:0000313" key="6">
    <source>
        <dbReference type="Proteomes" id="UP000475765"/>
    </source>
</evidence>
<dbReference type="PANTHER" id="PTHR42939:SF1">
    <property type="entry name" value="ABC TRANSPORTER ATP-BINDING PROTEIN ALBC-RELATED"/>
    <property type="match status" value="1"/>
</dbReference>
<dbReference type="GO" id="GO:0005524">
    <property type="term" value="F:ATP binding"/>
    <property type="evidence" value="ECO:0007669"/>
    <property type="project" value="UniProtKB-KW"/>
</dbReference>
<dbReference type="InterPro" id="IPR003439">
    <property type="entry name" value="ABC_transporter-like_ATP-bd"/>
</dbReference>
<dbReference type="Proteomes" id="UP000475765">
    <property type="component" value="Unassembled WGS sequence"/>
</dbReference>
<reference evidence="5 6" key="1">
    <citation type="submission" date="2019-10" db="EMBL/GenBank/DDBJ databases">
        <title>Bacillus from the desert of Cuatro Cinegas, Coahuila.</title>
        <authorList>
            <person name="Olmedo-Alvarez G."/>
            <person name="Saldana S."/>
            <person name="Barcelo D."/>
        </authorList>
    </citation>
    <scope>NUCLEOTIDE SEQUENCE [LARGE SCALE GENOMIC DNA]</scope>
    <source>
        <strain evidence="5 6">CH417_13T</strain>
    </source>
</reference>
<dbReference type="InterPro" id="IPR051782">
    <property type="entry name" value="ABC_Transporter_VariousFunc"/>
</dbReference>
<dbReference type="InterPro" id="IPR017871">
    <property type="entry name" value="ABC_transporter-like_CS"/>
</dbReference>
<dbReference type="SMART" id="SM00382">
    <property type="entry name" value="AAA"/>
    <property type="match status" value="1"/>
</dbReference>
<dbReference type="SUPFAM" id="SSF52540">
    <property type="entry name" value="P-loop containing nucleoside triphosphate hydrolases"/>
    <property type="match status" value="1"/>
</dbReference>
<dbReference type="PROSITE" id="PS50893">
    <property type="entry name" value="ABC_TRANSPORTER_2"/>
    <property type="match status" value="1"/>
</dbReference>
<dbReference type="InterPro" id="IPR027417">
    <property type="entry name" value="P-loop_NTPase"/>
</dbReference>